<feature type="domain" description="SusD-like N-terminal" evidence="7">
    <location>
        <begin position="1"/>
        <end position="111"/>
    </location>
</feature>
<keyword evidence="3" id="KW-0732">Signal</keyword>
<name>A0A9X2NVJ6_9BACE</name>
<sequence>MINRANKAKESLESSTAYTEQSAVRQLYGETLFLRAFAYFHLVRMYGAVPLRLTSATELNCPRSFVEDVYGQVTEDLETALEYMYYNSEGNVGAWGHADKTAAALLLARVYCTMGSAALSNKGVGMIVDIKGEQKRFNCAGVEGAANIDAEQCYSRAKELCDMVIARRGTDYDLATDYLNLWGSNNRRNKEFVWGASANGGDTDFNNSYLHYYHNPAPYGGAGAWIYMAPNLYEQYDETDDRIVHGVWHYYQTAYNGTAKWVSFPSSSDVYNADNLPENLKAFRPDFNSSYKYGVACLTKHYNGDIANPSFFSARQATAQNQDVILIRFAEAYLLRAEAEVELGNVQAAMEDVDVIRKRAKAETLYAGKVTDQVEARSMVLKERGLEFCQEFNRKFDLLRWGLYLDVMNETQSIVCGNANRSTVRSKKNLLYAIPAAEVAENKLLGGNNYGY</sequence>
<organism evidence="8 9">
    <name type="scientific">Bacteroides muris</name>
    <name type="common">ex Fokt et al. 2023</name>
    <dbReference type="NCBI Taxonomy" id="2937417"/>
    <lineage>
        <taxon>Bacteria</taxon>
        <taxon>Pseudomonadati</taxon>
        <taxon>Bacteroidota</taxon>
        <taxon>Bacteroidia</taxon>
        <taxon>Bacteroidales</taxon>
        <taxon>Bacteroidaceae</taxon>
        <taxon>Bacteroides</taxon>
    </lineage>
</organism>
<evidence type="ECO:0000256" key="4">
    <source>
        <dbReference type="ARBA" id="ARBA00023136"/>
    </source>
</evidence>
<protein>
    <submittedName>
        <fullName evidence="8">RagB/SusD family nutrient uptake outer membrane protein</fullName>
    </submittedName>
</protein>
<dbReference type="Proteomes" id="UP001143192">
    <property type="component" value="Unassembled WGS sequence"/>
</dbReference>
<evidence type="ECO:0000259" key="6">
    <source>
        <dbReference type="Pfam" id="PF07980"/>
    </source>
</evidence>
<evidence type="ECO:0000256" key="5">
    <source>
        <dbReference type="ARBA" id="ARBA00023237"/>
    </source>
</evidence>
<dbReference type="Pfam" id="PF07980">
    <property type="entry name" value="SusD_RagB"/>
    <property type="match status" value="1"/>
</dbReference>
<evidence type="ECO:0000259" key="7">
    <source>
        <dbReference type="Pfam" id="PF14322"/>
    </source>
</evidence>
<dbReference type="InterPro" id="IPR012944">
    <property type="entry name" value="SusD_RagB_dom"/>
</dbReference>
<comment type="caution">
    <text evidence="8">The sequence shown here is derived from an EMBL/GenBank/DDBJ whole genome shotgun (WGS) entry which is preliminary data.</text>
</comment>
<dbReference type="SUPFAM" id="SSF48452">
    <property type="entry name" value="TPR-like"/>
    <property type="match status" value="1"/>
</dbReference>
<evidence type="ECO:0000313" key="9">
    <source>
        <dbReference type="Proteomes" id="UP001143192"/>
    </source>
</evidence>
<comment type="similarity">
    <text evidence="2">Belongs to the SusD family.</text>
</comment>
<dbReference type="GO" id="GO:0009279">
    <property type="term" value="C:cell outer membrane"/>
    <property type="evidence" value="ECO:0007669"/>
    <property type="project" value="UniProtKB-SubCell"/>
</dbReference>
<dbReference type="Pfam" id="PF14322">
    <property type="entry name" value="SusD-like_3"/>
    <property type="match status" value="1"/>
</dbReference>
<reference evidence="8" key="2">
    <citation type="submission" date="2022-04" db="EMBL/GenBank/DDBJ databases">
        <authorList>
            <person name="Fokt H."/>
            <person name="Baines J."/>
        </authorList>
    </citation>
    <scope>NUCLEOTIDE SEQUENCE</scope>
    <source>
        <strain evidence="8">KH365_2</strain>
    </source>
</reference>
<dbReference type="EMBL" id="JAMZED010000056">
    <property type="protein sequence ID" value="MCR6506142.1"/>
    <property type="molecule type" value="Genomic_DNA"/>
</dbReference>
<evidence type="ECO:0000256" key="2">
    <source>
        <dbReference type="ARBA" id="ARBA00006275"/>
    </source>
</evidence>
<comment type="subcellular location">
    <subcellularLocation>
        <location evidence="1">Cell outer membrane</location>
    </subcellularLocation>
</comment>
<evidence type="ECO:0000313" key="8">
    <source>
        <dbReference type="EMBL" id="MCR6506142.1"/>
    </source>
</evidence>
<gene>
    <name evidence="8" type="ORF">M1B79_16110</name>
</gene>
<feature type="domain" description="RagB/SusD" evidence="6">
    <location>
        <begin position="231"/>
        <end position="452"/>
    </location>
</feature>
<evidence type="ECO:0000256" key="3">
    <source>
        <dbReference type="ARBA" id="ARBA00022729"/>
    </source>
</evidence>
<evidence type="ECO:0000256" key="1">
    <source>
        <dbReference type="ARBA" id="ARBA00004442"/>
    </source>
</evidence>
<dbReference type="InterPro" id="IPR033985">
    <property type="entry name" value="SusD-like_N"/>
</dbReference>
<dbReference type="AlphaFoldDB" id="A0A9X2NVJ6"/>
<dbReference type="InterPro" id="IPR011990">
    <property type="entry name" value="TPR-like_helical_dom_sf"/>
</dbReference>
<reference evidence="8" key="1">
    <citation type="journal article" date="2022" name="Arch. Microbiol.">
        <title>Bacteroides muris sp. nov. isolated from the cecum of wild-derived house mice.</title>
        <authorList>
            <person name="Fokt H."/>
            <person name="Unni R."/>
            <person name="Repnik U."/>
            <person name="Schmitz R.A."/>
            <person name="Bramkamp M."/>
            <person name="Baines J.F."/>
            <person name="Unterweger D."/>
        </authorList>
    </citation>
    <scope>NUCLEOTIDE SEQUENCE</scope>
    <source>
        <strain evidence="8">KH365_2</strain>
    </source>
</reference>
<accession>A0A9X2NVJ6</accession>
<keyword evidence="9" id="KW-1185">Reference proteome</keyword>
<keyword evidence="5" id="KW-0998">Cell outer membrane</keyword>
<proteinExistence type="inferred from homology"/>
<keyword evidence="4" id="KW-0472">Membrane</keyword>
<dbReference type="Gene3D" id="1.25.40.390">
    <property type="match status" value="1"/>
</dbReference>